<dbReference type="KEGG" id="sgf:HEP81_07710"/>
<dbReference type="AlphaFoldDB" id="A0A7H1QCB1"/>
<evidence type="ECO:0000313" key="2">
    <source>
        <dbReference type="Proteomes" id="UP000516422"/>
    </source>
</evidence>
<dbReference type="RefSeq" id="WP_157854679.1">
    <property type="nucleotide sequence ID" value="NZ_CP051006.1"/>
</dbReference>
<accession>A0A7H1QCB1</accession>
<organism evidence="1 2">
    <name type="scientific">Streptomyces griseofuscus</name>
    <dbReference type="NCBI Taxonomy" id="146922"/>
    <lineage>
        <taxon>Bacteria</taxon>
        <taxon>Bacillati</taxon>
        <taxon>Actinomycetota</taxon>
        <taxon>Actinomycetes</taxon>
        <taxon>Kitasatosporales</taxon>
        <taxon>Streptomycetaceae</taxon>
        <taxon>Streptomyces</taxon>
    </lineage>
</organism>
<dbReference type="EMBL" id="CP051006">
    <property type="protein sequence ID" value="QNT97941.1"/>
    <property type="molecule type" value="Genomic_DNA"/>
</dbReference>
<proteinExistence type="predicted"/>
<name>A0A7H1QCB1_9ACTN</name>
<sequence length="62" mass="6892">MDSNRALPTSLVVIPRRWTIERTFSRLMHHRRLARITAPAFSPTCEAVPSDGTKPGACWSAA</sequence>
<gene>
    <name evidence="1" type="ORF">HEP81_07710</name>
</gene>
<reference evidence="1 2" key="1">
    <citation type="submission" date="2020-04" db="EMBL/GenBank/DDBJ databases">
        <title>Characterization and engineering of Streptomyces griseofuscus DSM40191 as a potential heterologous host for expression of BGCs.</title>
        <authorList>
            <person name="Gren T."/>
            <person name="Whitford C.M."/>
            <person name="Mohite O.S."/>
            <person name="Joergensen T.S."/>
            <person name="Nielsen J.B."/>
            <person name="Lee S.Y."/>
            <person name="Weber T."/>
        </authorList>
    </citation>
    <scope>NUCLEOTIDE SEQUENCE [LARGE SCALE GENOMIC DNA]</scope>
    <source>
        <strain evidence="1 2">DSM 40191</strain>
    </source>
</reference>
<dbReference type="Proteomes" id="UP000516422">
    <property type="component" value="Chromosome"/>
</dbReference>
<dbReference type="GeneID" id="91467204"/>
<protein>
    <recommendedName>
        <fullName evidence="3">Transposase DDE domain-containing protein</fullName>
    </recommendedName>
</protein>
<evidence type="ECO:0008006" key="3">
    <source>
        <dbReference type="Google" id="ProtNLM"/>
    </source>
</evidence>
<evidence type="ECO:0000313" key="1">
    <source>
        <dbReference type="EMBL" id="QNT97941.1"/>
    </source>
</evidence>